<dbReference type="Proteomes" id="UP000594638">
    <property type="component" value="Unassembled WGS sequence"/>
</dbReference>
<reference evidence="1 2" key="1">
    <citation type="submission" date="2019-12" db="EMBL/GenBank/DDBJ databases">
        <authorList>
            <person name="Alioto T."/>
            <person name="Alioto T."/>
            <person name="Gomez Garrido J."/>
        </authorList>
    </citation>
    <scope>NUCLEOTIDE SEQUENCE [LARGE SCALE GENOMIC DNA]</scope>
</reference>
<evidence type="ECO:0000313" key="1">
    <source>
        <dbReference type="EMBL" id="CAA2993354.1"/>
    </source>
</evidence>
<organism evidence="1 2">
    <name type="scientific">Olea europaea subsp. europaea</name>
    <dbReference type="NCBI Taxonomy" id="158383"/>
    <lineage>
        <taxon>Eukaryota</taxon>
        <taxon>Viridiplantae</taxon>
        <taxon>Streptophyta</taxon>
        <taxon>Embryophyta</taxon>
        <taxon>Tracheophyta</taxon>
        <taxon>Spermatophyta</taxon>
        <taxon>Magnoliopsida</taxon>
        <taxon>eudicotyledons</taxon>
        <taxon>Gunneridae</taxon>
        <taxon>Pentapetalae</taxon>
        <taxon>asterids</taxon>
        <taxon>lamiids</taxon>
        <taxon>Lamiales</taxon>
        <taxon>Oleaceae</taxon>
        <taxon>Oleeae</taxon>
        <taxon>Olea</taxon>
    </lineage>
</organism>
<accession>A0A8S0SNQ3</accession>
<comment type="caution">
    <text evidence="1">The sequence shown here is derived from an EMBL/GenBank/DDBJ whole genome shotgun (WGS) entry which is preliminary data.</text>
</comment>
<name>A0A8S0SNQ3_OLEEU</name>
<keyword evidence="2" id="KW-1185">Reference proteome</keyword>
<dbReference type="AlphaFoldDB" id="A0A8S0SNQ3"/>
<dbReference type="EMBL" id="CACTIH010005448">
    <property type="protein sequence ID" value="CAA2993354.1"/>
    <property type="molecule type" value="Genomic_DNA"/>
</dbReference>
<proteinExistence type="predicted"/>
<dbReference type="Gramene" id="OE9A095347T1">
    <property type="protein sequence ID" value="OE9A095347C1"/>
    <property type="gene ID" value="OE9A095347"/>
</dbReference>
<protein>
    <submittedName>
        <fullName evidence="1">Uncharacterized protein</fullName>
    </submittedName>
</protein>
<evidence type="ECO:0000313" key="2">
    <source>
        <dbReference type="Proteomes" id="UP000594638"/>
    </source>
</evidence>
<gene>
    <name evidence="1" type="ORF">OLEA9_A095347</name>
</gene>
<sequence length="265" mass="29388">MQTPSTSYDRPTAMAGSSLMMNDVQGMLLDQRILIEIQLCTVKLEIMQHVSDEFIKLKDFISTVVPTSDSTTIARAADVDPKPRQLDYAGNHPSCDGPDKDMGIDRQEEHGMCITKERIESCPDEQDMPLPTGTESLQGTIAISGIRLLCKCSFVVVEGGHHRSPGNRDKEQDMLPIGTEYLQHIADIEHALTMTPCQCPLEPMKCKVFQRLSRTEFIFVPFAYSATFPIFATGARAKGGVTTTRRLPRLHTLGGAQSENRSNCR</sequence>